<dbReference type="InterPro" id="IPR008602">
    <property type="entry name" value="Duffy-antigen-binding"/>
</dbReference>
<evidence type="ECO:0000256" key="1">
    <source>
        <dbReference type="SAM" id="MobiDB-lite"/>
    </source>
</evidence>
<evidence type="ECO:0000313" key="5">
    <source>
        <dbReference type="EMBL" id="EWC87288.1"/>
    </source>
</evidence>
<dbReference type="GO" id="GO:0046789">
    <property type="term" value="F:host cell surface receptor binding"/>
    <property type="evidence" value="ECO:0007669"/>
    <property type="project" value="InterPro"/>
</dbReference>
<accession>W7JQL5</accession>
<dbReference type="InterPro" id="IPR054595">
    <property type="entry name" value="DBL_C"/>
</dbReference>
<protein>
    <recommendedName>
        <fullName evidence="7">Erythrocyte membrane protein 1</fullName>
    </recommendedName>
</protein>
<feature type="domain" description="PfEMP1 CIDRalpha1" evidence="3">
    <location>
        <begin position="376"/>
        <end position="407"/>
    </location>
</feature>
<gene>
    <name evidence="5" type="ORF">PFNF54_03914</name>
</gene>
<evidence type="ECO:0000259" key="2">
    <source>
        <dbReference type="Pfam" id="PF05424"/>
    </source>
</evidence>
<feature type="non-terminal residue" evidence="5">
    <location>
        <position position="420"/>
    </location>
</feature>
<dbReference type="Gene3D" id="1.20.58.830">
    <property type="match status" value="1"/>
</dbReference>
<feature type="region of interest" description="Disordered" evidence="1">
    <location>
        <begin position="292"/>
        <end position="329"/>
    </location>
</feature>
<evidence type="ECO:0000313" key="6">
    <source>
        <dbReference type="Proteomes" id="UP000030673"/>
    </source>
</evidence>
<dbReference type="Pfam" id="PF05424">
    <property type="entry name" value="Duffy_binding"/>
    <property type="match status" value="1"/>
</dbReference>
<dbReference type="GO" id="GO:0016020">
    <property type="term" value="C:membrane"/>
    <property type="evidence" value="ECO:0007669"/>
    <property type="project" value="InterPro"/>
</dbReference>
<dbReference type="FunFam" id="1.20.58.830:FF:000009">
    <property type="entry name" value="Erythrocyte membrane protein 1, PfEMP1"/>
    <property type="match status" value="1"/>
</dbReference>
<feature type="region of interest" description="Disordered" evidence="1">
    <location>
        <begin position="400"/>
        <end position="420"/>
    </location>
</feature>
<feature type="domain" description="Duffy-binding-like" evidence="4">
    <location>
        <begin position="140"/>
        <end position="298"/>
    </location>
</feature>
<reference evidence="5 6" key="1">
    <citation type="submission" date="2013-02" db="EMBL/GenBank/DDBJ databases">
        <title>The Genome Sequence of Plasmodium falciparum NF54.</title>
        <authorList>
            <consortium name="The Broad Institute Genome Sequencing Platform"/>
            <consortium name="The Broad Institute Genome Sequencing Center for Infectious Disease"/>
            <person name="Neafsey D."/>
            <person name="Cheeseman I."/>
            <person name="Volkman S."/>
            <person name="Adams J."/>
            <person name="Walker B."/>
            <person name="Young S.K."/>
            <person name="Zeng Q."/>
            <person name="Gargeya S."/>
            <person name="Fitzgerald M."/>
            <person name="Haas B."/>
            <person name="Abouelleil A."/>
            <person name="Alvarado L."/>
            <person name="Arachchi H.M."/>
            <person name="Berlin A.M."/>
            <person name="Chapman S.B."/>
            <person name="Dewar J."/>
            <person name="Goldberg J."/>
            <person name="Griggs A."/>
            <person name="Gujja S."/>
            <person name="Hansen M."/>
            <person name="Howarth C."/>
            <person name="Imamovic A."/>
            <person name="Larimer J."/>
            <person name="McCowan C."/>
            <person name="Murphy C."/>
            <person name="Neiman D."/>
            <person name="Pearson M."/>
            <person name="Priest M."/>
            <person name="Roberts A."/>
            <person name="Saif S."/>
            <person name="Shea T."/>
            <person name="Sisk P."/>
            <person name="Sykes S."/>
            <person name="Wortman J."/>
            <person name="Nusbaum C."/>
            <person name="Birren B."/>
        </authorList>
    </citation>
    <scope>NUCLEOTIDE SEQUENCE [LARGE SCALE GENOMIC DNA]</scope>
    <source>
        <strain evidence="5 6">NF54</strain>
    </source>
</reference>
<dbReference type="InterPro" id="IPR049158">
    <property type="entry name" value="PfEMP1_CIDRalpha1_dom"/>
</dbReference>
<feature type="domain" description="Duffy-antigen binding" evidence="2">
    <location>
        <begin position="1"/>
        <end position="136"/>
    </location>
</feature>
<organism evidence="5 6">
    <name type="scientific">Plasmodium falciparum (isolate NF54)</name>
    <dbReference type="NCBI Taxonomy" id="5843"/>
    <lineage>
        <taxon>Eukaryota</taxon>
        <taxon>Sar</taxon>
        <taxon>Alveolata</taxon>
        <taxon>Apicomplexa</taxon>
        <taxon>Aconoidasida</taxon>
        <taxon>Haemosporida</taxon>
        <taxon>Plasmodiidae</taxon>
        <taxon>Plasmodium</taxon>
        <taxon>Plasmodium (Laverania)</taxon>
    </lineage>
</organism>
<dbReference type="Pfam" id="PF21807">
    <property type="entry name" value="PfEMP1_CIDRalpha1_dom"/>
    <property type="match status" value="1"/>
</dbReference>
<name>W7JQL5_PLAFO</name>
<dbReference type="InterPro" id="IPR042202">
    <property type="entry name" value="Duffy-ag-bd_sf"/>
</dbReference>
<evidence type="ECO:0008006" key="7">
    <source>
        <dbReference type="Google" id="ProtNLM"/>
    </source>
</evidence>
<dbReference type="Proteomes" id="UP000030673">
    <property type="component" value="Unassembled WGS sequence"/>
</dbReference>
<dbReference type="Gene3D" id="1.20.1310.20">
    <property type="entry name" value="Duffy-antigen binding domain"/>
    <property type="match status" value="1"/>
</dbReference>
<dbReference type="SUPFAM" id="SSF140924">
    <property type="entry name" value="Duffy binding domain-like"/>
    <property type="match status" value="2"/>
</dbReference>
<keyword evidence="6" id="KW-1185">Reference proteome</keyword>
<feature type="compositionally biased region" description="Polar residues" evidence="1">
    <location>
        <begin position="315"/>
        <end position="325"/>
    </location>
</feature>
<evidence type="ECO:0000259" key="4">
    <source>
        <dbReference type="Pfam" id="PF22672"/>
    </source>
</evidence>
<dbReference type="EMBL" id="KI928330">
    <property type="protein sequence ID" value="EWC87288.1"/>
    <property type="molecule type" value="Genomic_DNA"/>
</dbReference>
<sequence>MCTMLARSFADIGDIIRGRDLYSGNKVKKKKLDDSLKTIFGKIYEGLTGGVKERYTNDGGDFFQLREDWWTANRETVWKAMTCSEHLKNSAYFRVTCSDKQGESIANHKCRCPMTSDGKPNDQVPTYFDYVPQYLRWFEEWAEDFCRKKKIYVGIVKKYCLDETEEKYCSLNGCDCTQTVRAKGKLRYGNRCTDCLFACHRYEKWIDNQRKQFLKQRNKYADEIKKYINEASSSSGSGRQRRGARNENYDGYESKFYDILKNKRYENVDAFLGLLNNEKACQAVTDDKGGRINFKNVNSGKNSGGGESGDRGKGASSTSDTSGTNDETKGTFYRSKYCQPCPICGMKKKGGKWEAKNDDKCKRGKLYEPTSSAKPTEIKILKSGENHDDIEKKLEAFCETQNRSDGSSSVHVGGGSGGGG</sequence>
<proteinExistence type="predicted"/>
<evidence type="ECO:0000259" key="3">
    <source>
        <dbReference type="Pfam" id="PF21807"/>
    </source>
</evidence>
<dbReference type="Pfam" id="PF22672">
    <property type="entry name" value="DBL_C"/>
    <property type="match status" value="1"/>
</dbReference>
<dbReference type="AlphaFoldDB" id="W7JQL5"/>